<evidence type="ECO:0000313" key="2">
    <source>
        <dbReference type="Proteomes" id="UP001626550"/>
    </source>
</evidence>
<dbReference type="EMBL" id="JBJKFK010004998">
    <property type="protein sequence ID" value="KAL3308581.1"/>
    <property type="molecule type" value="Genomic_DNA"/>
</dbReference>
<dbReference type="AlphaFoldDB" id="A0ABD2PM51"/>
<protein>
    <submittedName>
        <fullName evidence="1">Uncharacterized protein</fullName>
    </submittedName>
</protein>
<evidence type="ECO:0000313" key="1">
    <source>
        <dbReference type="EMBL" id="KAL3308581.1"/>
    </source>
</evidence>
<keyword evidence="2" id="KW-1185">Reference proteome</keyword>
<organism evidence="1 2">
    <name type="scientific">Cichlidogyrus casuarinus</name>
    <dbReference type="NCBI Taxonomy" id="1844966"/>
    <lineage>
        <taxon>Eukaryota</taxon>
        <taxon>Metazoa</taxon>
        <taxon>Spiralia</taxon>
        <taxon>Lophotrochozoa</taxon>
        <taxon>Platyhelminthes</taxon>
        <taxon>Monogenea</taxon>
        <taxon>Monopisthocotylea</taxon>
        <taxon>Dactylogyridea</taxon>
        <taxon>Ancyrocephalidae</taxon>
        <taxon>Cichlidogyrus</taxon>
    </lineage>
</organism>
<accession>A0ABD2PM51</accession>
<comment type="caution">
    <text evidence="1">The sequence shown here is derived from an EMBL/GenBank/DDBJ whole genome shotgun (WGS) entry which is preliminary data.</text>
</comment>
<feature type="non-terminal residue" evidence="1">
    <location>
        <position position="101"/>
    </location>
</feature>
<dbReference type="Proteomes" id="UP001626550">
    <property type="component" value="Unassembled WGS sequence"/>
</dbReference>
<reference evidence="1 2" key="1">
    <citation type="submission" date="2024-11" db="EMBL/GenBank/DDBJ databases">
        <title>Adaptive evolution of stress response genes in parasites aligns with host niche diversity.</title>
        <authorList>
            <person name="Hahn C."/>
            <person name="Resl P."/>
        </authorList>
    </citation>
    <scope>NUCLEOTIDE SEQUENCE [LARGE SCALE GENOMIC DNA]</scope>
    <source>
        <strain evidence="1">EGGRZ-B1_66</strain>
        <tissue evidence="1">Body</tissue>
    </source>
</reference>
<proteinExistence type="predicted"/>
<sequence length="101" mass="11880">MADSDRVAAIFVAEGIPLEEIANYAILVAKSKKVLTIMPCSEDKFVDDDYQIYQRCEDGKLYYLSGDGDEKIKYRMHNYDGYNHMVVKFEERRQFTYTTDW</sequence>
<name>A0ABD2PM51_9PLAT</name>
<gene>
    <name evidence="1" type="ORF">Ciccas_012885</name>
</gene>